<feature type="transmembrane region" description="Helical" evidence="13">
    <location>
        <begin position="287"/>
        <end position="307"/>
    </location>
</feature>
<evidence type="ECO:0000256" key="10">
    <source>
        <dbReference type="ARBA" id="ARBA00023012"/>
    </source>
</evidence>
<dbReference type="GO" id="GO:0006355">
    <property type="term" value="P:regulation of DNA-templated transcription"/>
    <property type="evidence" value="ECO:0007669"/>
    <property type="project" value="InterPro"/>
</dbReference>
<dbReference type="InterPro" id="IPR000014">
    <property type="entry name" value="PAS"/>
</dbReference>
<evidence type="ECO:0000256" key="5">
    <source>
        <dbReference type="ARBA" id="ARBA00022692"/>
    </source>
</evidence>
<evidence type="ECO:0000256" key="13">
    <source>
        <dbReference type="SAM" id="Phobius"/>
    </source>
</evidence>
<comment type="caution">
    <text evidence="18">The sequence shown here is derived from an EMBL/GenBank/DDBJ whole genome shotgun (WGS) entry which is preliminary data.</text>
</comment>
<feature type="domain" description="PAS" evidence="14">
    <location>
        <begin position="366"/>
        <end position="438"/>
    </location>
</feature>
<evidence type="ECO:0000259" key="14">
    <source>
        <dbReference type="PROSITE" id="PS50112"/>
    </source>
</evidence>
<keyword evidence="12" id="KW-0175">Coiled coil</keyword>
<reference evidence="18 19" key="1">
    <citation type="submission" date="2019-04" db="EMBL/GenBank/DDBJ databases">
        <title>Geobacter oryzae sp. nov., ferric-reducing bacteria isolated from paddy soil.</title>
        <authorList>
            <person name="Xu Z."/>
            <person name="Masuda Y."/>
            <person name="Itoh H."/>
            <person name="Senoo K."/>
        </authorList>
    </citation>
    <scope>NUCLEOTIDE SEQUENCE [LARGE SCALE GENOMIC DNA]</scope>
    <source>
        <strain evidence="18 19">Red111</strain>
    </source>
</reference>
<dbReference type="AlphaFoldDB" id="A0A4S1CMF1"/>
<dbReference type="Pfam" id="PF13426">
    <property type="entry name" value="PAS_9"/>
    <property type="match status" value="1"/>
</dbReference>
<dbReference type="SMART" id="SM00267">
    <property type="entry name" value="GGDEF"/>
    <property type="match status" value="1"/>
</dbReference>
<dbReference type="PROSITE" id="PS50112">
    <property type="entry name" value="PAS"/>
    <property type="match status" value="1"/>
</dbReference>
<evidence type="ECO:0000256" key="8">
    <source>
        <dbReference type="ARBA" id="ARBA00022840"/>
    </source>
</evidence>
<dbReference type="PROSITE" id="PS50113">
    <property type="entry name" value="PAC"/>
    <property type="match status" value="1"/>
</dbReference>
<dbReference type="InterPro" id="IPR013767">
    <property type="entry name" value="PAS_fold"/>
</dbReference>
<feature type="domain" description="HAMP" evidence="16">
    <location>
        <begin position="308"/>
        <end position="361"/>
    </location>
</feature>
<dbReference type="InterPro" id="IPR029151">
    <property type="entry name" value="Sensor-like_sf"/>
</dbReference>
<evidence type="ECO:0000256" key="1">
    <source>
        <dbReference type="ARBA" id="ARBA00004651"/>
    </source>
</evidence>
<evidence type="ECO:0000256" key="9">
    <source>
        <dbReference type="ARBA" id="ARBA00022989"/>
    </source>
</evidence>
<dbReference type="CDD" id="cd06225">
    <property type="entry name" value="HAMP"/>
    <property type="match status" value="1"/>
</dbReference>
<evidence type="ECO:0000313" key="19">
    <source>
        <dbReference type="Proteomes" id="UP000306416"/>
    </source>
</evidence>
<dbReference type="Pfam" id="PF00672">
    <property type="entry name" value="HAMP"/>
    <property type="match status" value="1"/>
</dbReference>
<dbReference type="InterPro" id="IPR035965">
    <property type="entry name" value="PAS-like_dom_sf"/>
</dbReference>
<dbReference type="Gene3D" id="3.30.70.270">
    <property type="match status" value="1"/>
</dbReference>
<gene>
    <name evidence="18" type="ORF">E4633_03015</name>
</gene>
<dbReference type="Pfam" id="PF00989">
    <property type="entry name" value="PAS"/>
    <property type="match status" value="1"/>
</dbReference>
<dbReference type="GO" id="GO:0005524">
    <property type="term" value="F:ATP binding"/>
    <property type="evidence" value="ECO:0007669"/>
    <property type="project" value="UniProtKB-KW"/>
</dbReference>
<evidence type="ECO:0000256" key="12">
    <source>
        <dbReference type="SAM" id="Coils"/>
    </source>
</evidence>
<evidence type="ECO:0000259" key="16">
    <source>
        <dbReference type="PROSITE" id="PS50885"/>
    </source>
</evidence>
<proteinExistence type="predicted"/>
<dbReference type="GO" id="GO:0000160">
    <property type="term" value="P:phosphorelay signal transduction system"/>
    <property type="evidence" value="ECO:0007669"/>
    <property type="project" value="UniProtKB-KW"/>
</dbReference>
<dbReference type="InterPro" id="IPR033479">
    <property type="entry name" value="dCache_1"/>
</dbReference>
<dbReference type="NCBIfam" id="TIGR00229">
    <property type="entry name" value="sensory_box"/>
    <property type="match status" value="1"/>
</dbReference>
<sequence length="813" mass="90245">MSRFSLKIKLAAVVFILVGTVSTGVAGLGLLFFIQEFKASTASRQFSVVSAMAGELDDRITAAQRELTAVALSIPPSMAGDAAKLQHFLDSRLDLHQVFSDGTAFFSPAGTLLAYAPGETPLIGKKFATREYFVRTLASGRPQISTPFTSARGEGHQVVMFTAPVMGADGSVIGVLGGKVELREENFLSRVARMHVGDGGNFFLFNDNRQMIAHPDRDKVGIPMAHRGERELLDRAIAGYEGSGEMVSPSGVDGIYSFKRLKTTGWILAAERPLATAYEPIARAERLVLYSLCGLLPLALITVWLFVGRLTAPLLMFAGRVRESGRDGTPFTPIPLQSGDEIGELVQAFNAMMQELTSQRRLLEREKSFAEELLQHSAVPCFVIDARHRVIIWNRAMEELTGVEASRQVGGAEPWRAFYEEPRRVLADVVVDGALHEMADLYPCYADSALIPEGLRAEGWYRLKGKQRYLCFDAAPIRDTEGNLLAAIQTLQDVTTRANTEEQLRNMVEAIGESEERFRRLVELSLDGIAILVDRCFVFVNPAGCEMLGCGVPDELMGREMREFIQRESEEVFLEQMSYAESTDTTAPWVEERLLRSDRTAIEVELGVGPFVYRGQKALQVIFRDITERKLAKARLETLAHYDSLTSLPNRVLFFDRLNHVVSEAKRYHHPMALMYLDLDCFKEVNDRFGHAAGDVVLLEAGRRLKDCVRACDMVARMGGDEFTIILSKMAEPQDATVVAERIIAAFSLPFQVEGEEASVGVSIGICIYPVNDTDMDGMVRCADGAMYRAKQDGKNVYRYCEPPQRREGEVIP</sequence>
<comment type="subcellular location">
    <subcellularLocation>
        <location evidence="1">Cell membrane</location>
        <topology evidence="1">Multi-pass membrane protein</topology>
    </subcellularLocation>
</comment>
<feature type="coiled-coil region" evidence="12">
    <location>
        <begin position="346"/>
        <end position="373"/>
    </location>
</feature>
<dbReference type="InterPro" id="IPR000700">
    <property type="entry name" value="PAS-assoc_C"/>
</dbReference>
<dbReference type="FunFam" id="3.30.70.270:FF:000001">
    <property type="entry name" value="Diguanylate cyclase domain protein"/>
    <property type="match status" value="1"/>
</dbReference>
<dbReference type="Pfam" id="PF00990">
    <property type="entry name" value="GGDEF"/>
    <property type="match status" value="1"/>
</dbReference>
<keyword evidence="3" id="KW-0597">Phosphoprotein</keyword>
<keyword evidence="5 13" id="KW-0812">Transmembrane</keyword>
<evidence type="ECO:0000259" key="15">
    <source>
        <dbReference type="PROSITE" id="PS50113"/>
    </source>
</evidence>
<dbReference type="PANTHER" id="PTHR44757">
    <property type="entry name" value="DIGUANYLATE CYCLASE DGCP"/>
    <property type="match status" value="1"/>
</dbReference>
<dbReference type="Pfam" id="PF02743">
    <property type="entry name" value="dCache_1"/>
    <property type="match status" value="1"/>
</dbReference>
<dbReference type="InterPro" id="IPR029787">
    <property type="entry name" value="Nucleotide_cyclase"/>
</dbReference>
<dbReference type="SUPFAM" id="SSF55785">
    <property type="entry name" value="PYP-like sensor domain (PAS domain)"/>
    <property type="match status" value="2"/>
</dbReference>
<evidence type="ECO:0000256" key="7">
    <source>
        <dbReference type="ARBA" id="ARBA00022777"/>
    </source>
</evidence>
<evidence type="ECO:0000256" key="4">
    <source>
        <dbReference type="ARBA" id="ARBA00022679"/>
    </source>
</evidence>
<dbReference type="PANTHER" id="PTHR44757:SF2">
    <property type="entry name" value="BIOFILM ARCHITECTURE MAINTENANCE PROTEIN MBAA"/>
    <property type="match status" value="1"/>
</dbReference>
<keyword evidence="10" id="KW-0902">Two-component regulatory system</keyword>
<evidence type="ECO:0000256" key="11">
    <source>
        <dbReference type="ARBA" id="ARBA00023136"/>
    </source>
</evidence>
<evidence type="ECO:0000256" key="6">
    <source>
        <dbReference type="ARBA" id="ARBA00022741"/>
    </source>
</evidence>
<protein>
    <submittedName>
        <fullName evidence="18">Diguanylate cyclase</fullName>
    </submittedName>
</protein>
<dbReference type="NCBIfam" id="TIGR00254">
    <property type="entry name" value="GGDEF"/>
    <property type="match status" value="1"/>
</dbReference>
<feature type="transmembrane region" description="Helical" evidence="13">
    <location>
        <begin position="12"/>
        <end position="34"/>
    </location>
</feature>
<dbReference type="GO" id="GO:0016301">
    <property type="term" value="F:kinase activity"/>
    <property type="evidence" value="ECO:0007669"/>
    <property type="project" value="UniProtKB-KW"/>
</dbReference>
<dbReference type="SUPFAM" id="SSF103190">
    <property type="entry name" value="Sensory domain-like"/>
    <property type="match status" value="1"/>
</dbReference>
<dbReference type="PROSITE" id="PS50885">
    <property type="entry name" value="HAMP"/>
    <property type="match status" value="1"/>
</dbReference>
<evidence type="ECO:0000313" key="18">
    <source>
        <dbReference type="EMBL" id="TGU74450.1"/>
    </source>
</evidence>
<evidence type="ECO:0000256" key="2">
    <source>
        <dbReference type="ARBA" id="ARBA00022475"/>
    </source>
</evidence>
<dbReference type="InterPro" id="IPR043128">
    <property type="entry name" value="Rev_trsase/Diguanyl_cyclase"/>
</dbReference>
<dbReference type="InterPro" id="IPR003660">
    <property type="entry name" value="HAMP_dom"/>
</dbReference>
<keyword evidence="2" id="KW-1003">Cell membrane</keyword>
<dbReference type="RefSeq" id="WP_135868780.1">
    <property type="nucleotide sequence ID" value="NZ_SRSC01000001.1"/>
</dbReference>
<dbReference type="Gene3D" id="6.10.340.10">
    <property type="match status" value="1"/>
</dbReference>
<keyword evidence="11 13" id="KW-0472">Membrane</keyword>
<dbReference type="CDD" id="cd12914">
    <property type="entry name" value="PDC1_DGC_like"/>
    <property type="match status" value="1"/>
</dbReference>
<dbReference type="SUPFAM" id="SSF55073">
    <property type="entry name" value="Nucleotide cyclase"/>
    <property type="match status" value="1"/>
</dbReference>
<dbReference type="EMBL" id="SRSC01000001">
    <property type="protein sequence ID" value="TGU74450.1"/>
    <property type="molecule type" value="Genomic_DNA"/>
</dbReference>
<keyword evidence="4" id="KW-0808">Transferase</keyword>
<keyword evidence="8" id="KW-0067">ATP-binding</keyword>
<feature type="domain" description="PAC" evidence="15">
    <location>
        <begin position="451"/>
        <end position="506"/>
    </location>
</feature>
<feature type="domain" description="GGDEF" evidence="17">
    <location>
        <begin position="670"/>
        <end position="803"/>
    </location>
</feature>
<dbReference type="InterPro" id="IPR052155">
    <property type="entry name" value="Biofilm_reg_signaling"/>
</dbReference>
<dbReference type="GO" id="GO:0005886">
    <property type="term" value="C:plasma membrane"/>
    <property type="evidence" value="ECO:0007669"/>
    <property type="project" value="UniProtKB-SubCell"/>
</dbReference>
<evidence type="ECO:0000259" key="17">
    <source>
        <dbReference type="PROSITE" id="PS50887"/>
    </source>
</evidence>
<accession>A0A4S1CMF1</accession>
<keyword evidence="19" id="KW-1185">Reference proteome</keyword>
<dbReference type="Proteomes" id="UP000306416">
    <property type="component" value="Unassembled WGS sequence"/>
</dbReference>
<keyword evidence="9 13" id="KW-1133">Transmembrane helix</keyword>
<organism evidence="18 19">
    <name type="scientific">Geomonas terrae</name>
    <dbReference type="NCBI Taxonomy" id="2562681"/>
    <lineage>
        <taxon>Bacteria</taxon>
        <taxon>Pseudomonadati</taxon>
        <taxon>Thermodesulfobacteriota</taxon>
        <taxon>Desulfuromonadia</taxon>
        <taxon>Geobacterales</taxon>
        <taxon>Geobacteraceae</taxon>
        <taxon>Geomonas</taxon>
    </lineage>
</organism>
<dbReference type="CDD" id="cd01949">
    <property type="entry name" value="GGDEF"/>
    <property type="match status" value="1"/>
</dbReference>
<name>A0A4S1CMF1_9BACT</name>
<keyword evidence="7" id="KW-0418">Kinase</keyword>
<dbReference type="SMART" id="SM00091">
    <property type="entry name" value="PAS"/>
    <property type="match status" value="2"/>
</dbReference>
<dbReference type="CDD" id="cd18774">
    <property type="entry name" value="PDC2_HK_sensor"/>
    <property type="match status" value="1"/>
</dbReference>
<dbReference type="Gene3D" id="3.30.450.20">
    <property type="entry name" value="PAS domain"/>
    <property type="match status" value="3"/>
</dbReference>
<keyword evidence="6" id="KW-0547">Nucleotide-binding</keyword>
<dbReference type="SMART" id="SM00304">
    <property type="entry name" value="HAMP"/>
    <property type="match status" value="1"/>
</dbReference>
<dbReference type="CDD" id="cd00130">
    <property type="entry name" value="PAS"/>
    <property type="match status" value="1"/>
</dbReference>
<dbReference type="PROSITE" id="PS50887">
    <property type="entry name" value="GGDEF"/>
    <property type="match status" value="1"/>
</dbReference>
<evidence type="ECO:0000256" key="3">
    <source>
        <dbReference type="ARBA" id="ARBA00022553"/>
    </source>
</evidence>
<dbReference type="InterPro" id="IPR000160">
    <property type="entry name" value="GGDEF_dom"/>
</dbReference>